<dbReference type="InterPro" id="IPR051076">
    <property type="entry name" value="Golgi_membrane_TVP38/TMEM64"/>
</dbReference>
<feature type="transmembrane region" description="Helical" evidence="11">
    <location>
        <begin position="397"/>
        <end position="424"/>
    </location>
</feature>
<keyword evidence="6 11" id="KW-0812">Transmembrane</keyword>
<dbReference type="PANTHER" id="PTHR47549:SF3">
    <property type="entry name" value="GOLGI APPARATUS MEMBRANE PROTEIN TVP38"/>
    <property type="match status" value="1"/>
</dbReference>
<proteinExistence type="inferred from homology"/>
<feature type="transmembrane region" description="Helical" evidence="11">
    <location>
        <begin position="568"/>
        <end position="586"/>
    </location>
</feature>
<feature type="region of interest" description="Disordered" evidence="10">
    <location>
        <begin position="659"/>
        <end position="698"/>
    </location>
</feature>
<organism evidence="13 14">
    <name type="scientific">Malassezia psittaci</name>
    <dbReference type="NCBI Taxonomy" id="1821823"/>
    <lineage>
        <taxon>Eukaryota</taxon>
        <taxon>Fungi</taxon>
        <taxon>Dikarya</taxon>
        <taxon>Basidiomycota</taxon>
        <taxon>Ustilaginomycotina</taxon>
        <taxon>Malasseziomycetes</taxon>
        <taxon>Malasseziales</taxon>
        <taxon>Malasseziaceae</taxon>
        <taxon>Malassezia</taxon>
    </lineage>
</organism>
<dbReference type="InterPro" id="IPR032816">
    <property type="entry name" value="VTT_dom"/>
</dbReference>
<keyword evidence="14" id="KW-1185">Reference proteome</keyword>
<evidence type="ECO:0000256" key="2">
    <source>
        <dbReference type="ARBA" id="ARBA00004653"/>
    </source>
</evidence>
<reference evidence="13" key="1">
    <citation type="submission" date="2023-02" db="EMBL/GenBank/DDBJ databases">
        <title>Mating type loci evolution in Malassezia.</title>
        <authorList>
            <person name="Coelho M.A."/>
        </authorList>
    </citation>
    <scope>NUCLEOTIDE SEQUENCE</scope>
    <source>
        <strain evidence="13">CBS 14136</strain>
    </source>
</reference>
<evidence type="ECO:0000256" key="10">
    <source>
        <dbReference type="SAM" id="MobiDB-lite"/>
    </source>
</evidence>
<evidence type="ECO:0000256" key="7">
    <source>
        <dbReference type="ARBA" id="ARBA00022989"/>
    </source>
</evidence>
<dbReference type="Pfam" id="PF09335">
    <property type="entry name" value="VTT_dom"/>
    <property type="match status" value="1"/>
</dbReference>
<accession>A0AAF0F6Z4</accession>
<dbReference type="GO" id="GO:0000022">
    <property type="term" value="P:mitotic spindle elongation"/>
    <property type="evidence" value="ECO:0007669"/>
    <property type="project" value="TreeGrafter"/>
</dbReference>
<evidence type="ECO:0000256" key="9">
    <source>
        <dbReference type="ARBA" id="ARBA00023136"/>
    </source>
</evidence>
<evidence type="ECO:0000256" key="1">
    <source>
        <dbReference type="ARBA" id="ARBA00002978"/>
    </source>
</evidence>
<comment type="similarity">
    <text evidence="3">Belongs to the TVP38/TMEM64 family.</text>
</comment>
<evidence type="ECO:0000256" key="8">
    <source>
        <dbReference type="ARBA" id="ARBA00023034"/>
    </source>
</evidence>
<feature type="compositionally biased region" description="Basic and acidic residues" evidence="10">
    <location>
        <begin position="231"/>
        <end position="242"/>
    </location>
</feature>
<feature type="region of interest" description="Disordered" evidence="10">
    <location>
        <begin position="132"/>
        <end position="218"/>
    </location>
</feature>
<comment type="subcellular location">
    <subcellularLocation>
        <location evidence="2">Golgi apparatus membrane</location>
        <topology evidence="2">Multi-pass membrane protein</topology>
    </subcellularLocation>
</comment>
<evidence type="ECO:0000256" key="3">
    <source>
        <dbReference type="ARBA" id="ARBA00008640"/>
    </source>
</evidence>
<feature type="transmembrane region" description="Helical" evidence="11">
    <location>
        <begin position="430"/>
        <end position="452"/>
    </location>
</feature>
<feature type="compositionally biased region" description="Polar residues" evidence="10">
    <location>
        <begin position="36"/>
        <end position="62"/>
    </location>
</feature>
<dbReference type="GO" id="GO:0016192">
    <property type="term" value="P:vesicle-mediated transport"/>
    <property type="evidence" value="ECO:0007669"/>
    <property type="project" value="TreeGrafter"/>
</dbReference>
<dbReference type="EMBL" id="CP118375">
    <property type="protein sequence ID" value="WFD41529.1"/>
    <property type="molecule type" value="Genomic_DNA"/>
</dbReference>
<feature type="region of interest" description="Disordered" evidence="10">
    <location>
        <begin position="1"/>
        <end position="78"/>
    </location>
</feature>
<evidence type="ECO:0000259" key="12">
    <source>
        <dbReference type="Pfam" id="PF09335"/>
    </source>
</evidence>
<keyword evidence="7 11" id="KW-1133">Transmembrane helix</keyword>
<keyword evidence="9 11" id="KW-0472">Membrane</keyword>
<feature type="compositionally biased region" description="Basic and acidic residues" evidence="10">
    <location>
        <begin position="190"/>
        <end position="214"/>
    </location>
</feature>
<feature type="transmembrane region" description="Helical" evidence="11">
    <location>
        <begin position="351"/>
        <end position="376"/>
    </location>
</feature>
<dbReference type="PANTHER" id="PTHR47549">
    <property type="entry name" value="GOLGI APPARATUS MEMBRANE PROTEIN TVP38-RELATED"/>
    <property type="match status" value="1"/>
</dbReference>
<evidence type="ECO:0000256" key="4">
    <source>
        <dbReference type="ARBA" id="ARBA00013533"/>
    </source>
</evidence>
<evidence type="ECO:0000313" key="13">
    <source>
        <dbReference type="EMBL" id="WFD41529.1"/>
    </source>
</evidence>
<keyword evidence="8" id="KW-0333">Golgi apparatus</keyword>
<feature type="domain" description="VTT" evidence="12">
    <location>
        <begin position="413"/>
        <end position="527"/>
    </location>
</feature>
<feature type="compositionally biased region" description="Low complexity" evidence="10">
    <location>
        <begin position="245"/>
        <end position="256"/>
    </location>
</feature>
<feature type="compositionally biased region" description="Polar residues" evidence="10">
    <location>
        <begin position="681"/>
        <end position="690"/>
    </location>
</feature>
<name>A0AAF0F6Z4_9BASI</name>
<sequence>MSRPPSQMSVNRVPTDTTAVGRSTSTPQRIIPKQLRSLSLETNDEQSAPRLQQDQGIDSSRATAPASPTHLAHERSWSPTRALGRGAAFAAQSIVDVLTRSLSPTLHAATLFDSPTISSPSQAAAYNEVFGPRTESPDTVLQPGKSSRTGFQQRPRGRGSETIWHAHDLSSRARGTPDSIRQRMTPAGDAQRHRATSDLDPNRQRTRTESRSGHDPMFTEELNPLAFIPHLSDHNSRTDFPRPPRTQTHSRTSSQTLSDEHAIPMHSTIVAPRARRGAVYLRSRRRAPRAKNMQRPSLIRNLFNGLCTLAHPRQFAACVRQRSAAQWQYWDEAFREPDTGLRCWNPPWIHAYIPLLIWFLITISSTIVVFTFRAAVFRALDSMSVALRSCGLAGRAVFGLIIFLTTFPPLPLYSTLVILSGFAFGMWEGFVVSYIAALLGSITVFTLSRTYLHGWMTKLLKASGGLSRVVRAIEKRPRLLFLVRLAPYPFNLLNTLLASSNVLQLRTYVICTGLALPKLMVHTALGSSLQSFAHYHAPDTTTEIDHGDARSAPVHQPLTRMERMKRGASYFGIALCIGIFIYLYHLTSRAVDDLEDKSENEASDVQLEEEMELLSDELEDNDKEFSDSKLTTHTGHSWATNAEPMTNLQRRSATPVTMPNIASSGRDPCTVYAPSPFPPSSDLTRSGSVRNSHHRSPLSIAEQIARMEHAAENH</sequence>
<feature type="compositionally biased region" description="Polar residues" evidence="10">
    <location>
        <begin position="1"/>
        <end position="28"/>
    </location>
</feature>
<evidence type="ECO:0000313" key="14">
    <source>
        <dbReference type="Proteomes" id="UP001214628"/>
    </source>
</evidence>
<evidence type="ECO:0000256" key="11">
    <source>
        <dbReference type="SAM" id="Phobius"/>
    </source>
</evidence>
<evidence type="ECO:0000256" key="5">
    <source>
        <dbReference type="ARBA" id="ARBA00020673"/>
    </source>
</evidence>
<dbReference type="GO" id="GO:0000139">
    <property type="term" value="C:Golgi membrane"/>
    <property type="evidence" value="ECO:0007669"/>
    <property type="project" value="UniProtKB-SubCell"/>
</dbReference>
<dbReference type="Proteomes" id="UP001214628">
    <property type="component" value="Chromosome 1"/>
</dbReference>
<comment type="function">
    <text evidence="1">Golgi membrane protein involved in vesicular trafficking and spindle migration.</text>
</comment>
<feature type="region of interest" description="Disordered" evidence="10">
    <location>
        <begin position="230"/>
        <end position="268"/>
    </location>
</feature>
<gene>
    <name evidence="13" type="ORF">MPSI1_000159</name>
</gene>
<protein>
    <recommendedName>
        <fullName evidence="4">Golgi apparatus membrane protein TVP38</fullName>
    </recommendedName>
    <alternativeName>
        <fullName evidence="5">Golgi apparatus membrane protein tvp38</fullName>
    </alternativeName>
</protein>
<dbReference type="AlphaFoldDB" id="A0AAF0F6Z4"/>
<evidence type="ECO:0000256" key="6">
    <source>
        <dbReference type="ARBA" id="ARBA00022692"/>
    </source>
</evidence>